<keyword evidence="4" id="KW-1185">Reference proteome</keyword>
<keyword evidence="1" id="KW-1133">Transmembrane helix</keyword>
<proteinExistence type="predicted"/>
<dbReference type="Proteomes" id="UP000628017">
    <property type="component" value="Unassembled WGS sequence"/>
</dbReference>
<evidence type="ECO:0000313" key="4">
    <source>
        <dbReference type="Proteomes" id="UP000628017"/>
    </source>
</evidence>
<evidence type="ECO:0000313" key="3">
    <source>
        <dbReference type="EMBL" id="GGA12359.1"/>
    </source>
</evidence>
<dbReference type="InterPro" id="IPR058208">
    <property type="entry name" value="PACE"/>
</dbReference>
<evidence type="ECO:0000256" key="1">
    <source>
        <dbReference type="SAM" id="Phobius"/>
    </source>
</evidence>
<feature type="transmembrane region" description="Helical" evidence="1">
    <location>
        <begin position="106"/>
        <end position="129"/>
    </location>
</feature>
<gene>
    <name evidence="3" type="ORF">GCM10011498_10310</name>
</gene>
<feature type="transmembrane region" description="Helical" evidence="1">
    <location>
        <begin position="12"/>
        <end position="30"/>
    </location>
</feature>
<dbReference type="NCBIfam" id="NF033664">
    <property type="entry name" value="PACE_transport"/>
    <property type="match status" value="1"/>
</dbReference>
<organism evidence="3 4">
    <name type="scientific">Neptunicoccus cionae</name>
    <dbReference type="NCBI Taxonomy" id="2035344"/>
    <lineage>
        <taxon>Bacteria</taxon>
        <taxon>Pseudomonadati</taxon>
        <taxon>Pseudomonadota</taxon>
        <taxon>Alphaproteobacteria</taxon>
        <taxon>Rhodobacterales</taxon>
        <taxon>Paracoccaceae</taxon>
        <taxon>Neptunicoccus</taxon>
    </lineage>
</organism>
<dbReference type="Pfam" id="PF05232">
    <property type="entry name" value="BTP"/>
    <property type="match status" value="2"/>
</dbReference>
<dbReference type="EMBL" id="BMKA01000002">
    <property type="protein sequence ID" value="GGA12359.1"/>
    <property type="molecule type" value="Genomic_DNA"/>
</dbReference>
<name>A0A916QUG7_9RHOB</name>
<comment type="caution">
    <text evidence="3">The sequence shown here is derived from an EMBL/GenBank/DDBJ whole genome shotgun (WGS) entry which is preliminary data.</text>
</comment>
<keyword evidence="1" id="KW-0472">Membrane</keyword>
<feature type="transmembrane region" description="Helical" evidence="1">
    <location>
        <begin position="78"/>
        <end position="100"/>
    </location>
</feature>
<feature type="domain" description="Chlorhexidine efflux transporter" evidence="2">
    <location>
        <begin position="72"/>
        <end position="134"/>
    </location>
</feature>
<dbReference type="InterPro" id="IPR007896">
    <property type="entry name" value="BTP_bacteria"/>
</dbReference>
<keyword evidence="1" id="KW-0812">Transmembrane</keyword>
<accession>A0A916QUG7</accession>
<protein>
    <submittedName>
        <fullName evidence="3">Membrane protein</fullName>
    </submittedName>
</protein>
<sequence>MRTTFDRIRQAILFEGVALVILVTVGMVFLDLTLAGIGVIAVAGSVIATVLNYVYNLLFDLALTRQTGSAEKSLHARVIHTLGFEISMLLLMLPFVMWWLDLTFVHALLFDMSFTLFYLFYTFAFTWAYDRIFPAPAPISGY</sequence>
<feature type="domain" description="Chlorhexidine efflux transporter" evidence="2">
    <location>
        <begin position="2"/>
        <end position="62"/>
    </location>
</feature>
<reference evidence="3" key="1">
    <citation type="journal article" date="2014" name="Int. J. Syst. Evol. Microbiol.">
        <title>Complete genome sequence of Corynebacterium casei LMG S-19264T (=DSM 44701T), isolated from a smear-ripened cheese.</title>
        <authorList>
            <consortium name="US DOE Joint Genome Institute (JGI-PGF)"/>
            <person name="Walter F."/>
            <person name="Albersmeier A."/>
            <person name="Kalinowski J."/>
            <person name="Ruckert C."/>
        </authorList>
    </citation>
    <scope>NUCLEOTIDE SEQUENCE</scope>
    <source>
        <strain evidence="3">CGMCC 1.15880</strain>
    </source>
</reference>
<reference evidence="3" key="2">
    <citation type="submission" date="2020-09" db="EMBL/GenBank/DDBJ databases">
        <authorList>
            <person name="Sun Q."/>
            <person name="Zhou Y."/>
        </authorList>
    </citation>
    <scope>NUCLEOTIDE SEQUENCE</scope>
    <source>
        <strain evidence="3">CGMCC 1.15880</strain>
    </source>
</reference>
<dbReference type="RefSeq" id="WP_188671663.1">
    <property type="nucleotide sequence ID" value="NZ_BMKA01000002.1"/>
</dbReference>
<feature type="transmembrane region" description="Helical" evidence="1">
    <location>
        <begin position="36"/>
        <end position="58"/>
    </location>
</feature>
<evidence type="ECO:0000259" key="2">
    <source>
        <dbReference type="Pfam" id="PF05232"/>
    </source>
</evidence>
<dbReference type="AlphaFoldDB" id="A0A916QUG7"/>